<keyword evidence="11" id="KW-0234">DNA repair</keyword>
<evidence type="ECO:0000256" key="2">
    <source>
        <dbReference type="ARBA" id="ARBA00006521"/>
    </source>
</evidence>
<dbReference type="EC" id="3.2.2.27" evidence="3"/>
<evidence type="ECO:0000259" key="13">
    <source>
        <dbReference type="SMART" id="SM00986"/>
    </source>
</evidence>
<evidence type="ECO:0000256" key="12">
    <source>
        <dbReference type="SAM" id="MobiDB-lite"/>
    </source>
</evidence>
<reference evidence="14 15" key="1">
    <citation type="submission" date="2024-05" db="EMBL/GenBank/DDBJ databases">
        <title>Roseateles sp. 2.12 16S ribosomal RNA gene Genome sequencing and assembly.</title>
        <authorList>
            <person name="Woo H."/>
        </authorList>
    </citation>
    <scope>NUCLEOTIDE SEQUENCE [LARGE SCALE GENOMIC DNA]</scope>
    <source>
        <strain evidence="14 15">2.12</strain>
    </source>
</reference>
<comment type="catalytic activity">
    <reaction evidence="1">
        <text>Hydrolyzes single-stranded DNA or mismatched double-stranded DNA and polynucleotides, releasing free uracil.</text>
        <dbReference type="EC" id="3.2.2.27"/>
    </reaction>
</comment>
<evidence type="ECO:0000256" key="6">
    <source>
        <dbReference type="ARBA" id="ARBA00022723"/>
    </source>
</evidence>
<dbReference type="EMBL" id="JBDPZC010000011">
    <property type="protein sequence ID" value="MEO3715147.1"/>
    <property type="molecule type" value="Genomic_DNA"/>
</dbReference>
<evidence type="ECO:0000256" key="9">
    <source>
        <dbReference type="ARBA" id="ARBA00023004"/>
    </source>
</evidence>
<sequence length="319" mass="33883">MSWDARQRAMLEAMGLKVWMPLPNAPGEPASTSSAVTAGKAAPVSDLALAERPAQAPLQKAPAPEPAGRDGGRSTGRPAAPPRAVQVPAPAPAAAEPPAASALQALLPAALGAAQGERAAAIQAMDWAQLRDSVASCRACGLCDGRQRTVFGVGHEQAHWMIIGEAPGEQEDLQGEPFVGQAGKLLDNMLRALGLTRGGAEAVQQVFIANTLKCRPPRNRNPEPAELAQCLPYLQRQIELVKPRIILALGRFAVQTLLQRSEAIGRLRGQVHDYQGIPVVVSYHPAYLLRNLPDKARAWEDLCLAQAVYRRQLGETGAG</sequence>
<organism evidence="14 15">
    <name type="scientific">Roseateles flavus</name>
    <dbReference type="NCBI Taxonomy" id="3149041"/>
    <lineage>
        <taxon>Bacteria</taxon>
        <taxon>Pseudomonadati</taxon>
        <taxon>Pseudomonadota</taxon>
        <taxon>Betaproteobacteria</taxon>
        <taxon>Burkholderiales</taxon>
        <taxon>Sphaerotilaceae</taxon>
        <taxon>Roseateles</taxon>
    </lineage>
</organism>
<feature type="compositionally biased region" description="Low complexity" evidence="12">
    <location>
        <begin position="53"/>
        <end position="62"/>
    </location>
</feature>
<dbReference type="Proteomes" id="UP001462640">
    <property type="component" value="Unassembled WGS sequence"/>
</dbReference>
<keyword evidence="6" id="KW-0479">Metal-binding</keyword>
<dbReference type="NCBIfam" id="TIGR00758">
    <property type="entry name" value="UDG_fam4"/>
    <property type="match status" value="1"/>
</dbReference>
<feature type="region of interest" description="Disordered" evidence="12">
    <location>
        <begin position="53"/>
        <end position="96"/>
    </location>
</feature>
<keyword evidence="7" id="KW-0227">DNA damage</keyword>
<dbReference type="Gene3D" id="3.40.470.10">
    <property type="entry name" value="Uracil-DNA glycosylase-like domain"/>
    <property type="match status" value="1"/>
</dbReference>
<keyword evidence="5" id="KW-0004">4Fe-4S</keyword>
<keyword evidence="9" id="KW-0408">Iron</keyword>
<feature type="domain" description="Uracil-DNA glycosylase-like" evidence="13">
    <location>
        <begin position="151"/>
        <end position="303"/>
    </location>
</feature>
<evidence type="ECO:0000256" key="8">
    <source>
        <dbReference type="ARBA" id="ARBA00022801"/>
    </source>
</evidence>
<evidence type="ECO:0000313" key="14">
    <source>
        <dbReference type="EMBL" id="MEO3715147.1"/>
    </source>
</evidence>
<evidence type="ECO:0000256" key="7">
    <source>
        <dbReference type="ARBA" id="ARBA00022763"/>
    </source>
</evidence>
<dbReference type="RefSeq" id="WP_347612433.1">
    <property type="nucleotide sequence ID" value="NZ_JBDPZC010000011.1"/>
</dbReference>
<keyword evidence="10" id="KW-0411">Iron-sulfur</keyword>
<keyword evidence="15" id="KW-1185">Reference proteome</keyword>
<dbReference type="InterPro" id="IPR051536">
    <property type="entry name" value="UDG_Type-4/5"/>
</dbReference>
<dbReference type="InterPro" id="IPR036895">
    <property type="entry name" value="Uracil-DNA_glycosylase-like_sf"/>
</dbReference>
<accession>A0ABV0GJ93</accession>
<proteinExistence type="inferred from homology"/>
<evidence type="ECO:0000256" key="5">
    <source>
        <dbReference type="ARBA" id="ARBA00022485"/>
    </source>
</evidence>
<comment type="caution">
    <text evidence="14">The sequence shown here is derived from an EMBL/GenBank/DDBJ whole genome shotgun (WGS) entry which is preliminary data.</text>
</comment>
<comment type="similarity">
    <text evidence="2">Belongs to the uracil-DNA glycosylase (UDG) superfamily. Type 4 (UDGa) family.</text>
</comment>
<evidence type="ECO:0000256" key="10">
    <source>
        <dbReference type="ARBA" id="ARBA00023014"/>
    </source>
</evidence>
<evidence type="ECO:0000256" key="3">
    <source>
        <dbReference type="ARBA" id="ARBA00012030"/>
    </source>
</evidence>
<name>A0ABV0GJ93_9BURK</name>
<keyword evidence="8 14" id="KW-0378">Hydrolase</keyword>
<dbReference type="PANTHER" id="PTHR33693:SF1">
    <property type="entry name" value="TYPE-4 URACIL-DNA GLYCOSYLASE"/>
    <property type="match status" value="1"/>
</dbReference>
<dbReference type="SMART" id="SM00987">
    <property type="entry name" value="UreE_C"/>
    <property type="match status" value="1"/>
</dbReference>
<dbReference type="SMART" id="SM00986">
    <property type="entry name" value="UDG"/>
    <property type="match status" value="1"/>
</dbReference>
<protein>
    <recommendedName>
        <fullName evidence="4">Type-4 uracil-DNA glycosylase</fullName>
        <ecNumber evidence="3">3.2.2.27</ecNumber>
    </recommendedName>
</protein>
<gene>
    <name evidence="14" type="ORF">ABDJ40_20460</name>
</gene>
<evidence type="ECO:0000256" key="11">
    <source>
        <dbReference type="ARBA" id="ARBA00023204"/>
    </source>
</evidence>
<dbReference type="InterPro" id="IPR005273">
    <property type="entry name" value="Ura-DNA_glyco_family4"/>
</dbReference>
<dbReference type="GO" id="GO:0004844">
    <property type="term" value="F:uracil DNA N-glycosylase activity"/>
    <property type="evidence" value="ECO:0007669"/>
    <property type="project" value="UniProtKB-EC"/>
</dbReference>
<dbReference type="InterPro" id="IPR005122">
    <property type="entry name" value="Uracil-DNA_glycosylase-like"/>
</dbReference>
<keyword evidence="14" id="KW-0326">Glycosidase</keyword>
<feature type="compositionally biased region" description="Low complexity" evidence="12">
    <location>
        <begin position="76"/>
        <end position="96"/>
    </location>
</feature>
<evidence type="ECO:0000313" key="15">
    <source>
        <dbReference type="Proteomes" id="UP001462640"/>
    </source>
</evidence>
<evidence type="ECO:0000256" key="4">
    <source>
        <dbReference type="ARBA" id="ARBA00019403"/>
    </source>
</evidence>
<dbReference type="Pfam" id="PF03167">
    <property type="entry name" value="UDG"/>
    <property type="match status" value="1"/>
</dbReference>
<dbReference type="SUPFAM" id="SSF52141">
    <property type="entry name" value="Uracil-DNA glycosylase-like"/>
    <property type="match status" value="1"/>
</dbReference>
<evidence type="ECO:0000256" key="1">
    <source>
        <dbReference type="ARBA" id="ARBA00001400"/>
    </source>
</evidence>
<dbReference type="PANTHER" id="PTHR33693">
    <property type="entry name" value="TYPE-5 URACIL-DNA GLYCOSYLASE"/>
    <property type="match status" value="1"/>
</dbReference>
<dbReference type="CDD" id="cd10030">
    <property type="entry name" value="UDG-F4_TTUDGA_SPO1dp_like"/>
    <property type="match status" value="1"/>
</dbReference>